<evidence type="ECO:0000256" key="1">
    <source>
        <dbReference type="SAM" id="MobiDB-lite"/>
    </source>
</evidence>
<keyword evidence="3" id="KW-1185">Reference proteome</keyword>
<dbReference type="RefSeq" id="WP_138052988.1">
    <property type="nucleotide sequence ID" value="NZ_VAWE01000001.1"/>
</dbReference>
<name>A0A5R9E133_9ACTN</name>
<organism evidence="2 3">
    <name type="scientific">Streptomyces marianii</name>
    <dbReference type="NCBI Taxonomy" id="1817406"/>
    <lineage>
        <taxon>Bacteria</taxon>
        <taxon>Bacillati</taxon>
        <taxon>Actinomycetota</taxon>
        <taxon>Actinomycetes</taxon>
        <taxon>Kitasatosporales</taxon>
        <taxon>Streptomycetaceae</taxon>
        <taxon>Streptomyces</taxon>
    </lineage>
</organism>
<dbReference type="EMBL" id="VAWE01000001">
    <property type="protein sequence ID" value="TLQ43580.1"/>
    <property type="molecule type" value="Genomic_DNA"/>
</dbReference>
<proteinExistence type="predicted"/>
<comment type="caution">
    <text evidence="2">The sequence shown here is derived from an EMBL/GenBank/DDBJ whole genome shotgun (WGS) entry which is preliminary data.</text>
</comment>
<sequence>MRFRHGGTQGGAAPAVSPARGGDGDTVPRSWHIAELDDAGRPVRLAAAPGDLTRIIRRLGGAAG</sequence>
<evidence type="ECO:0000313" key="3">
    <source>
        <dbReference type="Proteomes" id="UP000305921"/>
    </source>
</evidence>
<reference evidence="2 3" key="1">
    <citation type="submission" date="2019-05" db="EMBL/GenBank/DDBJ databases">
        <title>Streptomyces marianii sp. nov., a novel marine actinomycete from southern coast of India.</title>
        <authorList>
            <person name="Iniyan A.M."/>
            <person name="Wink J."/>
            <person name="Ramprasad E."/>
            <person name="Ramana C.V."/>
            <person name="Bunk B."/>
            <person name="Sproer C."/>
            <person name="Joseph F.-J.R.S."/>
            <person name="Vincent S.G.P."/>
        </authorList>
    </citation>
    <scope>NUCLEOTIDE SEQUENCE [LARGE SCALE GENOMIC DNA]</scope>
    <source>
        <strain evidence="2 3">ICN19</strain>
    </source>
</reference>
<dbReference type="Proteomes" id="UP000305921">
    <property type="component" value="Unassembled WGS sequence"/>
</dbReference>
<dbReference type="OrthoDB" id="4328553at2"/>
<dbReference type="AlphaFoldDB" id="A0A5R9E133"/>
<gene>
    <name evidence="2" type="ORF">FEF34_10890</name>
</gene>
<feature type="region of interest" description="Disordered" evidence="1">
    <location>
        <begin position="1"/>
        <end position="29"/>
    </location>
</feature>
<protein>
    <submittedName>
        <fullName evidence="2">Uncharacterized protein</fullName>
    </submittedName>
</protein>
<accession>A0A5R9E133</accession>
<evidence type="ECO:0000313" key="2">
    <source>
        <dbReference type="EMBL" id="TLQ43580.1"/>
    </source>
</evidence>